<dbReference type="SUPFAM" id="SSF46934">
    <property type="entry name" value="UBA-like"/>
    <property type="match status" value="1"/>
</dbReference>
<dbReference type="CDD" id="cd14309">
    <property type="entry name" value="UBA_scDdi1_like"/>
    <property type="match status" value="1"/>
</dbReference>
<dbReference type="Gene3D" id="3.10.20.90">
    <property type="entry name" value="Phosphatidylinositol 3-kinase Catalytic Subunit, Chain A, domain 1"/>
    <property type="match status" value="1"/>
</dbReference>
<evidence type="ECO:0000256" key="1">
    <source>
        <dbReference type="ARBA" id="ARBA00003231"/>
    </source>
</evidence>
<evidence type="ECO:0000256" key="7">
    <source>
        <dbReference type="ARBA" id="ARBA00022670"/>
    </source>
</evidence>
<evidence type="ECO:0000259" key="12">
    <source>
        <dbReference type="PROSITE" id="PS50053"/>
    </source>
</evidence>
<keyword evidence="6" id="KW-0963">Cytoplasm</keyword>
<evidence type="ECO:0000256" key="5">
    <source>
        <dbReference type="ARBA" id="ARBA00021491"/>
    </source>
</evidence>
<evidence type="ECO:0000259" key="11">
    <source>
        <dbReference type="PROSITE" id="PS50030"/>
    </source>
</evidence>
<dbReference type="Gene3D" id="1.10.8.10">
    <property type="entry name" value="DNA helicase RuvA subunit, C-terminal domain"/>
    <property type="match status" value="1"/>
</dbReference>
<evidence type="ECO:0000256" key="6">
    <source>
        <dbReference type="ARBA" id="ARBA00022490"/>
    </source>
</evidence>
<feature type="domain" description="Ubiquitin-like" evidence="12">
    <location>
        <begin position="30"/>
        <end position="99"/>
    </location>
</feature>
<evidence type="ECO:0000256" key="4">
    <source>
        <dbReference type="ARBA" id="ARBA00011128"/>
    </source>
</evidence>
<reference evidence="13 14" key="3">
    <citation type="journal article" date="2015" name="Genome Announc.">
        <title>Draft Genome Sequence of the Archiascomycetous Yeast Saitoella complicata.</title>
        <authorList>
            <person name="Yamauchi K."/>
            <person name="Kondo S."/>
            <person name="Hamamoto M."/>
            <person name="Takahashi Y."/>
            <person name="Ogura Y."/>
            <person name="Hayashi T."/>
            <person name="Nishida H."/>
        </authorList>
    </citation>
    <scope>NUCLEOTIDE SEQUENCE [LARGE SCALE GENOMIC DNA]</scope>
    <source>
        <strain evidence="13 14">NRRL Y-17804</strain>
    </source>
</reference>
<dbReference type="Gene3D" id="2.40.70.10">
    <property type="entry name" value="Acid Proteases"/>
    <property type="match status" value="1"/>
</dbReference>
<dbReference type="CDD" id="cd01796">
    <property type="entry name" value="Ubl_Ddi1_like"/>
    <property type="match status" value="1"/>
</dbReference>
<feature type="compositionally biased region" description="Low complexity" evidence="10">
    <location>
        <begin position="381"/>
        <end position="399"/>
    </location>
</feature>
<keyword evidence="7" id="KW-0645">Protease</keyword>
<organism evidence="13 14">
    <name type="scientific">Saitoella complicata (strain BCRC 22490 / CBS 7301 / JCM 7358 / NBRC 10748 / NRRL Y-17804)</name>
    <dbReference type="NCBI Taxonomy" id="698492"/>
    <lineage>
        <taxon>Eukaryota</taxon>
        <taxon>Fungi</taxon>
        <taxon>Dikarya</taxon>
        <taxon>Ascomycota</taxon>
        <taxon>Taphrinomycotina</taxon>
        <taxon>Taphrinomycotina incertae sedis</taxon>
        <taxon>Saitoella</taxon>
    </lineage>
</organism>
<evidence type="ECO:0000256" key="3">
    <source>
        <dbReference type="ARBA" id="ARBA00009136"/>
    </source>
</evidence>
<dbReference type="InterPro" id="IPR029071">
    <property type="entry name" value="Ubiquitin-like_domsf"/>
</dbReference>
<dbReference type="SMART" id="SM00165">
    <property type="entry name" value="UBA"/>
    <property type="match status" value="1"/>
</dbReference>
<dbReference type="OMA" id="GHRLNAF"/>
<dbReference type="InterPro" id="IPR001969">
    <property type="entry name" value="Aspartic_peptidase_AS"/>
</dbReference>
<accession>A0A0E9NLL3</accession>
<feature type="region of interest" description="Disordered" evidence="10">
    <location>
        <begin position="370"/>
        <end position="405"/>
    </location>
</feature>
<dbReference type="InterPro" id="IPR015940">
    <property type="entry name" value="UBA"/>
</dbReference>
<dbReference type="EMBL" id="BACD03000036">
    <property type="protein sequence ID" value="GAO50688.1"/>
    <property type="molecule type" value="Genomic_DNA"/>
</dbReference>
<comment type="subcellular location">
    <subcellularLocation>
        <location evidence="2">Cytoplasm</location>
    </subcellularLocation>
</comment>
<comment type="subunit">
    <text evidence="4">Binds ubiquitin and polyubiquitinated proteins.</text>
</comment>
<dbReference type="Pfam" id="PF00240">
    <property type="entry name" value="ubiquitin"/>
    <property type="match status" value="1"/>
</dbReference>
<dbReference type="SMART" id="SM00213">
    <property type="entry name" value="UBQ"/>
    <property type="match status" value="1"/>
</dbReference>
<gene>
    <name evidence="13" type="ORF">G7K_4810-t1</name>
</gene>
<keyword evidence="9" id="KW-0378">Hydrolase</keyword>
<reference evidence="13 14" key="2">
    <citation type="journal article" date="2014" name="J. Gen. Appl. Microbiol.">
        <title>The early diverging ascomycetous budding yeast Saitoella complicata has three histone deacetylases belonging to the Clr6, Hos2, and Rpd3 lineages.</title>
        <authorList>
            <person name="Nishida H."/>
            <person name="Matsumoto T."/>
            <person name="Kondo S."/>
            <person name="Hamamoto M."/>
            <person name="Yoshikawa H."/>
        </authorList>
    </citation>
    <scope>NUCLEOTIDE SEQUENCE [LARGE SCALE GENOMIC DNA]</scope>
    <source>
        <strain evidence="13 14">NRRL Y-17804</strain>
    </source>
</reference>
<comment type="function">
    <text evidence="1">Probable aspartic protease. May be involved in the regulation of exocytosis. Acts as a linker between the 19S proteasome and polyubiquitinated proteins via UBA domain interactions with ubiquitin for their subsequent degradation. Required for S-phase checkpoint control.</text>
</comment>
<evidence type="ECO:0000256" key="2">
    <source>
        <dbReference type="ARBA" id="ARBA00004496"/>
    </source>
</evidence>
<name>A0A0E9NLL3_SAICN</name>
<dbReference type="InterPro" id="IPR033882">
    <property type="entry name" value="DDI1_N"/>
</dbReference>
<comment type="caution">
    <text evidence="13">The sequence shown here is derived from an EMBL/GenBank/DDBJ whole genome shotgun (WGS) entry which is preliminary data.</text>
</comment>
<dbReference type="GO" id="GO:0006508">
    <property type="term" value="P:proteolysis"/>
    <property type="evidence" value="ECO:0007669"/>
    <property type="project" value="UniProtKB-KW"/>
</dbReference>
<dbReference type="Pfam" id="PF00627">
    <property type="entry name" value="UBA"/>
    <property type="match status" value="1"/>
</dbReference>
<dbReference type="InterPro" id="IPR000626">
    <property type="entry name" value="Ubiquitin-like_dom"/>
</dbReference>
<keyword evidence="8" id="KW-0064">Aspartyl protease</keyword>
<protein>
    <recommendedName>
        <fullName evidence="5">DNA damage-inducible protein 1</fullName>
    </recommendedName>
</protein>
<dbReference type="PROSITE" id="PS50053">
    <property type="entry name" value="UBIQUITIN_2"/>
    <property type="match status" value="1"/>
</dbReference>
<evidence type="ECO:0000313" key="13">
    <source>
        <dbReference type="EMBL" id="GAO50688.1"/>
    </source>
</evidence>
<dbReference type="MEROPS" id="A28.A06"/>
<dbReference type="AlphaFoldDB" id="A0A0E9NLL3"/>
<dbReference type="PROSITE" id="PS00141">
    <property type="entry name" value="ASP_PROTEASE"/>
    <property type="match status" value="1"/>
</dbReference>
<evidence type="ECO:0000313" key="14">
    <source>
        <dbReference type="Proteomes" id="UP000033140"/>
    </source>
</evidence>
<dbReference type="Pfam" id="PF09668">
    <property type="entry name" value="Asp_protease"/>
    <property type="match status" value="1"/>
</dbReference>
<evidence type="ECO:0000256" key="10">
    <source>
        <dbReference type="SAM" id="MobiDB-lite"/>
    </source>
</evidence>
<evidence type="ECO:0000256" key="9">
    <source>
        <dbReference type="ARBA" id="ARBA00022801"/>
    </source>
</evidence>
<reference evidence="13 14" key="1">
    <citation type="journal article" date="2011" name="J. Gen. Appl. Microbiol.">
        <title>Draft genome sequencing of the enigmatic yeast Saitoella complicata.</title>
        <authorList>
            <person name="Nishida H."/>
            <person name="Hamamoto M."/>
            <person name="Sugiyama J."/>
        </authorList>
    </citation>
    <scope>NUCLEOTIDE SEQUENCE [LARGE SCALE GENOMIC DNA]</scope>
    <source>
        <strain evidence="13 14">NRRL Y-17804</strain>
    </source>
</reference>
<dbReference type="InterPro" id="IPR019103">
    <property type="entry name" value="Peptidase_aspartic_DDI1-type"/>
</dbReference>
<dbReference type="SUPFAM" id="SSF50630">
    <property type="entry name" value="Acid proteases"/>
    <property type="match status" value="1"/>
</dbReference>
<comment type="similarity">
    <text evidence="3">Belongs to the DDI1 family.</text>
</comment>
<dbReference type="PROSITE" id="PS50030">
    <property type="entry name" value="UBA"/>
    <property type="match status" value="1"/>
</dbReference>
<dbReference type="GO" id="GO:0005737">
    <property type="term" value="C:cytoplasm"/>
    <property type="evidence" value="ECO:0007669"/>
    <property type="project" value="UniProtKB-SubCell"/>
</dbReference>
<dbReference type="Proteomes" id="UP000033140">
    <property type="component" value="Unassembled WGS sequence"/>
</dbReference>
<dbReference type="InterPro" id="IPR009060">
    <property type="entry name" value="UBA-like_sf"/>
</dbReference>
<evidence type="ECO:0000256" key="8">
    <source>
        <dbReference type="ARBA" id="ARBA00022750"/>
    </source>
</evidence>
<dbReference type="PANTHER" id="PTHR15397">
    <property type="entry name" value="SODIUM-GLUCOSE COTRANSPORTER REGULATORY PROTEIN -RELATED"/>
    <property type="match status" value="1"/>
</dbReference>
<dbReference type="CDD" id="cd05479">
    <property type="entry name" value="RP_DDI"/>
    <property type="match status" value="1"/>
</dbReference>
<feature type="domain" description="UBA" evidence="11">
    <location>
        <begin position="404"/>
        <end position="444"/>
    </location>
</feature>
<dbReference type="PANTHER" id="PTHR15397:SF3">
    <property type="entry name" value="DNA DAMAGE INDUCIBLE 1 HOMOLOG 2"/>
    <property type="match status" value="1"/>
</dbReference>
<dbReference type="GO" id="GO:0004190">
    <property type="term" value="F:aspartic-type endopeptidase activity"/>
    <property type="evidence" value="ECO:0007669"/>
    <property type="project" value="UniProtKB-KW"/>
</dbReference>
<dbReference type="InterPro" id="IPR021109">
    <property type="entry name" value="Peptidase_aspartic_dom_sf"/>
</dbReference>
<keyword evidence="14" id="KW-1185">Reference proteome</keyword>
<dbReference type="STRING" id="698492.A0A0E9NLL3"/>
<proteinExistence type="inferred from homology"/>
<sequence>MSACDQGIRRRPSSQTTLHSIVCESKAYTMHVLVTTPSGDVYHLDVTTSMALEDMKVLVEIESGVTAAQQTLLHNSVELRDDKKTLEELGIKDNDMILLTPLHFGLAPQASSQTPMNDSEMMRLRMLGNAQSMQQLEQTFPEMADAARNNPTRFAQLLQEMQNRQVELERARMREMAALQADPFDVEAQRKIEEAIRQEAIAENLDAAMEHNPEMFGSVTLLYIPVEVNGTKVTAMVDSGAQVTVMSPDCAEKCGIMRLVDKRFAGVAKGVGTAKIIGRVHSAQIRVGDLFLMCSFTVMEGKNIDLLLGLDMLKRHQACIDLKDNALRIQDALVPFLPESELPNFGRHEEVVEGQDGSLIDAESGAVLQPPREGSTNAVGSSAPSGAQSAPTPPQAASGSTGGRFPEESIKQLEALGFQRAQVIQALEVADGNVDVAAGILMQF</sequence>
<dbReference type="SUPFAM" id="SSF54236">
    <property type="entry name" value="Ubiquitin-like"/>
    <property type="match status" value="1"/>
</dbReference>